<name>A0ABR1RQQ6_9PEZI</name>
<keyword evidence="2" id="KW-1133">Transmembrane helix</keyword>
<evidence type="ECO:0000256" key="1">
    <source>
        <dbReference type="SAM" id="MobiDB-lite"/>
    </source>
</evidence>
<dbReference type="Proteomes" id="UP001396898">
    <property type="component" value="Unassembled WGS sequence"/>
</dbReference>
<organism evidence="3 4">
    <name type="scientific">Apiospora marii</name>
    <dbReference type="NCBI Taxonomy" id="335849"/>
    <lineage>
        <taxon>Eukaryota</taxon>
        <taxon>Fungi</taxon>
        <taxon>Dikarya</taxon>
        <taxon>Ascomycota</taxon>
        <taxon>Pezizomycotina</taxon>
        <taxon>Sordariomycetes</taxon>
        <taxon>Xylariomycetidae</taxon>
        <taxon>Amphisphaeriales</taxon>
        <taxon>Apiosporaceae</taxon>
        <taxon>Apiospora</taxon>
    </lineage>
</organism>
<evidence type="ECO:0000256" key="2">
    <source>
        <dbReference type="SAM" id="Phobius"/>
    </source>
</evidence>
<keyword evidence="2" id="KW-0472">Membrane</keyword>
<dbReference type="EMBL" id="JAQQWI010000011">
    <property type="protein sequence ID" value="KAK8017167.1"/>
    <property type="molecule type" value="Genomic_DNA"/>
</dbReference>
<feature type="transmembrane region" description="Helical" evidence="2">
    <location>
        <begin position="54"/>
        <end position="72"/>
    </location>
</feature>
<protein>
    <submittedName>
        <fullName evidence="3">Uncharacterized protein</fullName>
    </submittedName>
</protein>
<keyword evidence="4" id="KW-1185">Reference proteome</keyword>
<keyword evidence="2" id="KW-0812">Transmembrane</keyword>
<gene>
    <name evidence="3" type="ORF">PG991_008243</name>
</gene>
<evidence type="ECO:0000313" key="4">
    <source>
        <dbReference type="Proteomes" id="UP001396898"/>
    </source>
</evidence>
<proteinExistence type="predicted"/>
<sequence>MPLAHPRLLFTPDVWRACILTTARRTDPFENIIKCTRNAGDFSISYTPNQHRNLTIFILIIPISAIITIFNTRARTHQNRHIAGLHRPRTALAFQKPRIQTPRPREEKQRRKAAPATRGGGGAILISDARYAVLEQASSPRAPDNNSSVEPH</sequence>
<feature type="region of interest" description="Disordered" evidence="1">
    <location>
        <begin position="95"/>
        <end position="123"/>
    </location>
</feature>
<comment type="caution">
    <text evidence="3">The sequence shown here is derived from an EMBL/GenBank/DDBJ whole genome shotgun (WGS) entry which is preliminary data.</text>
</comment>
<evidence type="ECO:0000313" key="3">
    <source>
        <dbReference type="EMBL" id="KAK8017167.1"/>
    </source>
</evidence>
<reference evidence="3 4" key="1">
    <citation type="submission" date="2023-01" db="EMBL/GenBank/DDBJ databases">
        <title>Analysis of 21 Apiospora genomes using comparative genomics revels a genus with tremendous synthesis potential of carbohydrate active enzymes and secondary metabolites.</title>
        <authorList>
            <person name="Sorensen T."/>
        </authorList>
    </citation>
    <scope>NUCLEOTIDE SEQUENCE [LARGE SCALE GENOMIC DNA]</scope>
    <source>
        <strain evidence="3 4">CBS 20057</strain>
    </source>
</reference>
<accession>A0ABR1RQQ6</accession>